<dbReference type="Proteomes" id="UP000828390">
    <property type="component" value="Unassembled WGS sequence"/>
</dbReference>
<feature type="transmembrane region" description="Helical" evidence="10">
    <location>
        <begin position="220"/>
        <end position="248"/>
    </location>
</feature>
<evidence type="ECO:0000256" key="1">
    <source>
        <dbReference type="ARBA" id="ARBA00004141"/>
    </source>
</evidence>
<reference evidence="12" key="1">
    <citation type="journal article" date="2019" name="bioRxiv">
        <title>The Genome of the Zebra Mussel, Dreissena polymorpha: A Resource for Invasive Species Research.</title>
        <authorList>
            <person name="McCartney M.A."/>
            <person name="Auch B."/>
            <person name="Kono T."/>
            <person name="Mallez S."/>
            <person name="Zhang Y."/>
            <person name="Obille A."/>
            <person name="Becker A."/>
            <person name="Abrahante J.E."/>
            <person name="Garbe J."/>
            <person name="Badalamenti J.P."/>
            <person name="Herman A."/>
            <person name="Mangelson H."/>
            <person name="Liachko I."/>
            <person name="Sullivan S."/>
            <person name="Sone E.D."/>
            <person name="Koren S."/>
            <person name="Silverstein K.A.T."/>
            <person name="Beckman K.B."/>
            <person name="Gohl D.M."/>
        </authorList>
    </citation>
    <scope>NUCLEOTIDE SEQUENCE</scope>
    <source>
        <strain evidence="12">Duluth1</strain>
        <tissue evidence="12">Whole animal</tissue>
    </source>
</reference>
<dbReference type="GO" id="GO:0006629">
    <property type="term" value="P:lipid metabolic process"/>
    <property type="evidence" value="ECO:0007669"/>
    <property type="project" value="UniProtKB-KW"/>
</dbReference>
<keyword evidence="7 10" id="KW-0472">Membrane</keyword>
<feature type="compositionally biased region" description="Basic and acidic residues" evidence="9">
    <location>
        <begin position="441"/>
        <end position="457"/>
    </location>
</feature>
<keyword evidence="4 10" id="KW-1133">Transmembrane helix</keyword>
<dbReference type="GO" id="GO:0016020">
    <property type="term" value="C:membrane"/>
    <property type="evidence" value="ECO:0007669"/>
    <property type="project" value="UniProtKB-SubCell"/>
</dbReference>
<proteinExistence type="inferred from homology"/>
<feature type="coiled-coil region" evidence="8">
    <location>
        <begin position="506"/>
        <end position="536"/>
    </location>
</feature>
<evidence type="ECO:0000256" key="10">
    <source>
        <dbReference type="SAM" id="Phobius"/>
    </source>
</evidence>
<dbReference type="GO" id="GO:0016717">
    <property type="term" value="F:oxidoreductase activity, acting on paired donors, with oxidation of a pair of donors resulting in the reduction of molecular oxygen to two molecules of water"/>
    <property type="evidence" value="ECO:0007669"/>
    <property type="project" value="TreeGrafter"/>
</dbReference>
<evidence type="ECO:0000256" key="5">
    <source>
        <dbReference type="ARBA" id="ARBA00023002"/>
    </source>
</evidence>
<evidence type="ECO:0000256" key="6">
    <source>
        <dbReference type="ARBA" id="ARBA00023098"/>
    </source>
</evidence>
<gene>
    <name evidence="12" type="ORF">DPMN_186787</name>
</gene>
<reference evidence="12" key="2">
    <citation type="submission" date="2020-11" db="EMBL/GenBank/DDBJ databases">
        <authorList>
            <person name="McCartney M.A."/>
            <person name="Auch B."/>
            <person name="Kono T."/>
            <person name="Mallez S."/>
            <person name="Becker A."/>
            <person name="Gohl D.M."/>
            <person name="Silverstein K.A.T."/>
            <person name="Koren S."/>
            <person name="Bechman K.B."/>
            <person name="Herman A."/>
            <person name="Abrahante J.E."/>
            <person name="Garbe J."/>
        </authorList>
    </citation>
    <scope>NUCLEOTIDE SEQUENCE</scope>
    <source>
        <strain evidence="12">Duluth1</strain>
        <tissue evidence="12">Whole animal</tissue>
    </source>
</reference>
<keyword evidence="5" id="KW-0560">Oxidoreductase</keyword>
<feature type="region of interest" description="Disordered" evidence="9">
    <location>
        <begin position="393"/>
        <end position="457"/>
    </location>
</feature>
<feature type="non-terminal residue" evidence="12">
    <location>
        <position position="1"/>
    </location>
</feature>
<dbReference type="PANTHER" id="PTHR19353:SF88">
    <property type="entry name" value="DELTA(5) FATTY ACID DESATURASE FAT-4"/>
    <property type="match status" value="1"/>
</dbReference>
<comment type="similarity">
    <text evidence="2">Belongs to the fatty acid desaturase type 1 family.</text>
</comment>
<dbReference type="Pfam" id="PF00487">
    <property type="entry name" value="FA_desaturase"/>
    <property type="match status" value="1"/>
</dbReference>
<keyword evidence="13" id="KW-1185">Reference proteome</keyword>
<feature type="compositionally biased region" description="Polar residues" evidence="9">
    <location>
        <begin position="591"/>
        <end position="607"/>
    </location>
</feature>
<comment type="subcellular location">
    <subcellularLocation>
        <location evidence="1">Membrane</location>
        <topology evidence="1">Multi-pass membrane protein</topology>
    </subcellularLocation>
</comment>
<name>A0A9D4DPB4_DREPO</name>
<keyword evidence="8" id="KW-0175">Coiled coil</keyword>
<evidence type="ECO:0000259" key="11">
    <source>
        <dbReference type="Pfam" id="PF00487"/>
    </source>
</evidence>
<feature type="region of interest" description="Disordered" evidence="9">
    <location>
        <begin position="661"/>
        <end position="713"/>
    </location>
</feature>
<accession>A0A9D4DPB4</accession>
<evidence type="ECO:0000256" key="9">
    <source>
        <dbReference type="SAM" id="MobiDB-lite"/>
    </source>
</evidence>
<dbReference type="AlphaFoldDB" id="A0A9D4DPB4"/>
<evidence type="ECO:0000313" key="12">
    <source>
        <dbReference type="EMBL" id="KAH3752175.1"/>
    </source>
</evidence>
<evidence type="ECO:0000256" key="7">
    <source>
        <dbReference type="ARBA" id="ARBA00023136"/>
    </source>
</evidence>
<protein>
    <recommendedName>
        <fullName evidence="11">Fatty acid desaturase domain-containing protein</fullName>
    </recommendedName>
</protein>
<sequence>EAFSAFHNELDQVRKYLKPLHVGTLKNHEDNEMNKDFRMLKQAAIKMGLFEPSFTFYTLILAHIVLLLVGSYVVLYMYGNVWWAVLLSLAMFSVAQVQAAWTQHDFGHLSVFKTSTLDHFMHHLVMGLMKGASASWWNHMHYQHHAKPNVIDKDPDVRIDQLFVVGEVMPVRVAQERKKSMPFNLQHKYFFALGPPLLFPVYFQYMLFRHEVTRKLWMELFITLCFVFGFYYLTIPILGLSTSIAFYFSFSDTGSCSFDERRVPSPTDDGMLPEITYGLAPRMAWMFRLAERTGIGSRSARVASWAENEQEAFQHHAEYLKRLSKLREELIMQEQNNLANALDRLRMRSYGREFVYSQSPREKKAVKQRLSAQPEHVQSKRTTLLTTFEKFQRMRPKRQPPAIMPLEGKSLIESGPSYERARPERRTVAAASAAAASAAADNDHHSQNTDFSSERSVDENVRLNLQRLTHQTAIPSIPPRRRRSTHRDLVLESNSVKRAYTSRDSNNSSEDRISQMQKQKQKLMKMRQEAREAEKLKLMPQSFRIDTLSDEDRMNLEKLQDYYCIYYIPETANSAREPDNQMHIHLPKISTGKTKNSIDSDNNSSPRSLHGKTVGFRIASDHPVPAHVCNCNCRMYVAGNRLDSANDMSFDAIRRTQEANGCTEPECNHQLPATQKKTQPPAPTSSRESSRGKGKRRKRSADRNENSSSFTVVDSNDRMHIHVNMPAIVFNTVNSPEPRSPDLGGGVPIPLTKAFKQKELRQRELCNLMEDVRELNKISESLTATPELSSYP</sequence>
<evidence type="ECO:0000313" key="13">
    <source>
        <dbReference type="Proteomes" id="UP000828390"/>
    </source>
</evidence>
<evidence type="ECO:0000256" key="3">
    <source>
        <dbReference type="ARBA" id="ARBA00022692"/>
    </source>
</evidence>
<dbReference type="InterPro" id="IPR012171">
    <property type="entry name" value="Fatty_acid_desaturase"/>
</dbReference>
<feature type="transmembrane region" description="Helical" evidence="10">
    <location>
        <begin position="189"/>
        <end position="208"/>
    </location>
</feature>
<feature type="transmembrane region" description="Helical" evidence="10">
    <location>
        <begin position="54"/>
        <end position="74"/>
    </location>
</feature>
<feature type="transmembrane region" description="Helical" evidence="10">
    <location>
        <begin position="81"/>
        <end position="101"/>
    </location>
</feature>
<comment type="caution">
    <text evidence="12">The sequence shown here is derived from an EMBL/GenBank/DDBJ whole genome shotgun (WGS) entry which is preliminary data.</text>
</comment>
<dbReference type="PANTHER" id="PTHR19353">
    <property type="entry name" value="FATTY ACID DESATURASE 2"/>
    <property type="match status" value="1"/>
</dbReference>
<evidence type="ECO:0000256" key="4">
    <source>
        <dbReference type="ARBA" id="ARBA00022989"/>
    </source>
</evidence>
<feature type="region of interest" description="Disordered" evidence="9">
    <location>
        <begin position="591"/>
        <end position="611"/>
    </location>
</feature>
<evidence type="ECO:0000256" key="8">
    <source>
        <dbReference type="SAM" id="Coils"/>
    </source>
</evidence>
<feature type="compositionally biased region" description="Low complexity" evidence="9">
    <location>
        <begin position="429"/>
        <end position="440"/>
    </location>
</feature>
<keyword evidence="3 10" id="KW-0812">Transmembrane</keyword>
<dbReference type="InterPro" id="IPR005804">
    <property type="entry name" value="FA_desaturase_dom"/>
</dbReference>
<organism evidence="12 13">
    <name type="scientific">Dreissena polymorpha</name>
    <name type="common">Zebra mussel</name>
    <name type="synonym">Mytilus polymorpha</name>
    <dbReference type="NCBI Taxonomy" id="45954"/>
    <lineage>
        <taxon>Eukaryota</taxon>
        <taxon>Metazoa</taxon>
        <taxon>Spiralia</taxon>
        <taxon>Lophotrochozoa</taxon>
        <taxon>Mollusca</taxon>
        <taxon>Bivalvia</taxon>
        <taxon>Autobranchia</taxon>
        <taxon>Heteroconchia</taxon>
        <taxon>Euheterodonta</taxon>
        <taxon>Imparidentia</taxon>
        <taxon>Neoheterodontei</taxon>
        <taxon>Myida</taxon>
        <taxon>Dreissenoidea</taxon>
        <taxon>Dreissenidae</taxon>
        <taxon>Dreissena</taxon>
    </lineage>
</organism>
<dbReference type="EMBL" id="JAIWYP010000010">
    <property type="protein sequence ID" value="KAH3752175.1"/>
    <property type="molecule type" value="Genomic_DNA"/>
</dbReference>
<feature type="domain" description="Fatty acid desaturase" evidence="11">
    <location>
        <begin position="81"/>
        <end position="247"/>
    </location>
</feature>
<evidence type="ECO:0000256" key="2">
    <source>
        <dbReference type="ARBA" id="ARBA00009295"/>
    </source>
</evidence>
<keyword evidence="6" id="KW-0443">Lipid metabolism</keyword>